<dbReference type="eggNOG" id="KOG0156">
    <property type="taxonomic scope" value="Eukaryota"/>
</dbReference>
<evidence type="ECO:0000256" key="13">
    <source>
        <dbReference type="RuleBase" id="RU000461"/>
    </source>
</evidence>
<keyword evidence="11 14" id="KW-0472">Membrane</keyword>
<keyword evidence="16" id="KW-1185">Reference proteome</keyword>
<dbReference type="PRINTS" id="PR00463">
    <property type="entry name" value="EP450I"/>
</dbReference>
<evidence type="ECO:0000256" key="14">
    <source>
        <dbReference type="SAM" id="Phobius"/>
    </source>
</evidence>
<reference evidence="15 16" key="4">
    <citation type="journal article" date="2011" name="BMC Genomics">
        <title>RNA-Seq improves annotation of protein-coding genes in the cucumber genome.</title>
        <authorList>
            <person name="Li Z."/>
            <person name="Zhang Z."/>
            <person name="Yan P."/>
            <person name="Huang S."/>
            <person name="Fei Z."/>
            <person name="Lin K."/>
        </authorList>
    </citation>
    <scope>NUCLEOTIDE SEQUENCE [LARGE SCALE GENOMIC DNA]</scope>
    <source>
        <strain evidence="16">cv. 9930</strain>
    </source>
</reference>
<comment type="cofactor">
    <cofactor evidence="1 12">
        <name>heme</name>
        <dbReference type="ChEBI" id="CHEBI:30413"/>
    </cofactor>
</comment>
<dbReference type="PANTHER" id="PTHR47947:SF26">
    <property type="entry name" value="CYTOCHROME P450"/>
    <property type="match status" value="1"/>
</dbReference>
<dbReference type="InterPro" id="IPR001128">
    <property type="entry name" value="Cyt_P450"/>
</dbReference>
<dbReference type="PANTHER" id="PTHR47947">
    <property type="entry name" value="CYTOCHROME P450 82C3-RELATED"/>
    <property type="match status" value="1"/>
</dbReference>
<comment type="subcellular location">
    <subcellularLocation>
        <location evidence="2">Membrane</location>
    </subcellularLocation>
</comment>
<dbReference type="InterPro" id="IPR017972">
    <property type="entry name" value="Cyt_P450_CS"/>
</dbReference>
<name>A0A0A0LGG2_CUCSA</name>
<dbReference type="SUPFAM" id="SSF48264">
    <property type="entry name" value="Cytochrome P450"/>
    <property type="match status" value="1"/>
</dbReference>
<dbReference type="GO" id="GO:0020037">
    <property type="term" value="F:heme binding"/>
    <property type="evidence" value="ECO:0007669"/>
    <property type="project" value="InterPro"/>
</dbReference>
<dbReference type="STRING" id="3659.A0A0A0LGG2"/>
<dbReference type="GO" id="GO:0005506">
    <property type="term" value="F:iron ion binding"/>
    <property type="evidence" value="ECO:0007669"/>
    <property type="project" value="InterPro"/>
</dbReference>
<evidence type="ECO:0000256" key="1">
    <source>
        <dbReference type="ARBA" id="ARBA00001971"/>
    </source>
</evidence>
<evidence type="ECO:0000313" key="16">
    <source>
        <dbReference type="Proteomes" id="UP000029981"/>
    </source>
</evidence>
<sequence length="529" mass="60510">MELQFSASFSSPKIMISMSLFILIFFLYTLFWLLNLTSLFTSQRRKNNLQPLPVARGAWPVIGHLHLLSSSEPGHKTLGKMADSNGPIFTLKLGIHRAIVVSNWEIAQECLTTNDIIFASRPKLTSAKLLGYNNSMFGLAQYGPFWRHMRKVVSLELLSTHRLQQFQPIRISEIQSSINKLYQLCTKEKPLVEMKAWFEDITLNIMFKIIFGKRFTDDLKGDQDHRKTFRNLMELFGVFVPSDSLPFLSWLDLGGYEKAMKTTSKVLDEVFDKWLEEHRQRKIENNDNGAEDFMDVMLSIIKDDDEQLSGYVGDSVIKANCLAMILAGSDTTTTTMTWTLSLLLNNQETLKKAQIELEEQVGRQKQVTESDVKNLIYLQAIVKESLRLYPALPISIPHESTEDCSIFGYHIPSRTRLIVNIQKLQRDPLVWEEPNEFRPERFLTTHKDFDVRGQNPQLIPFGNGRRMCPGTSFAFQIIHLTLANLLHGFEIDRPSKDLLDMEESVGLTSTKKSPLEVVLTPRLPALGSH</sequence>
<dbReference type="SMR" id="A0A0A0LGG2"/>
<keyword evidence="7 14" id="KW-1133">Transmembrane helix</keyword>
<evidence type="ECO:0000256" key="9">
    <source>
        <dbReference type="ARBA" id="ARBA00023004"/>
    </source>
</evidence>
<proteinExistence type="inferred from homology"/>
<dbReference type="GO" id="GO:0004497">
    <property type="term" value="F:monooxygenase activity"/>
    <property type="evidence" value="ECO:0000318"/>
    <property type="project" value="GO_Central"/>
</dbReference>
<dbReference type="OMA" id="FTWNAWA"/>
<evidence type="ECO:0000256" key="12">
    <source>
        <dbReference type="PIRSR" id="PIRSR602401-1"/>
    </source>
</evidence>
<evidence type="ECO:0000256" key="7">
    <source>
        <dbReference type="ARBA" id="ARBA00022989"/>
    </source>
</evidence>
<evidence type="ECO:0000256" key="10">
    <source>
        <dbReference type="ARBA" id="ARBA00023033"/>
    </source>
</evidence>
<dbReference type="KEGG" id="csv:101207850"/>
<dbReference type="Gene3D" id="1.10.630.10">
    <property type="entry name" value="Cytochrome P450"/>
    <property type="match status" value="1"/>
</dbReference>
<dbReference type="InterPro" id="IPR050651">
    <property type="entry name" value="Plant_Cytochrome_P450_Monoox"/>
</dbReference>
<dbReference type="OrthoDB" id="2789670at2759"/>
<keyword evidence="8 13" id="KW-0560">Oxidoreductase</keyword>
<evidence type="ECO:0000256" key="11">
    <source>
        <dbReference type="ARBA" id="ARBA00023136"/>
    </source>
</evidence>
<keyword evidence="10 13" id="KW-0503">Monooxygenase</keyword>
<accession>A0A0A0LGG2</accession>
<keyword evidence="9 12" id="KW-0408">Iron</keyword>
<evidence type="ECO:0000256" key="4">
    <source>
        <dbReference type="ARBA" id="ARBA00022617"/>
    </source>
</evidence>
<evidence type="ECO:0000256" key="5">
    <source>
        <dbReference type="ARBA" id="ARBA00022692"/>
    </source>
</evidence>
<reference evidence="15 16" key="2">
    <citation type="journal article" date="2009" name="PLoS ONE">
        <title>An integrated genetic and cytogenetic map of the cucumber genome.</title>
        <authorList>
            <person name="Ren Y."/>
            <person name="Zhang Z."/>
            <person name="Liu J."/>
            <person name="Staub J.E."/>
            <person name="Han Y."/>
            <person name="Cheng Z."/>
            <person name="Li X."/>
            <person name="Lu J."/>
            <person name="Miao H."/>
            <person name="Kang H."/>
            <person name="Xie B."/>
            <person name="Gu X."/>
            <person name="Wang X."/>
            <person name="Du Y."/>
            <person name="Jin W."/>
            <person name="Huang S."/>
        </authorList>
    </citation>
    <scope>NUCLEOTIDE SEQUENCE [LARGE SCALE GENOMIC DNA]</scope>
    <source>
        <strain evidence="16">cv. 9930</strain>
    </source>
</reference>
<gene>
    <name evidence="15" type="ORF">Csa_3G853150</name>
</gene>
<dbReference type="GO" id="GO:0016705">
    <property type="term" value="F:oxidoreductase activity, acting on paired donors, with incorporation or reduction of molecular oxygen"/>
    <property type="evidence" value="ECO:0007669"/>
    <property type="project" value="InterPro"/>
</dbReference>
<organism evidence="15 16">
    <name type="scientific">Cucumis sativus</name>
    <name type="common">Cucumber</name>
    <dbReference type="NCBI Taxonomy" id="3659"/>
    <lineage>
        <taxon>Eukaryota</taxon>
        <taxon>Viridiplantae</taxon>
        <taxon>Streptophyta</taxon>
        <taxon>Embryophyta</taxon>
        <taxon>Tracheophyta</taxon>
        <taxon>Spermatophyta</taxon>
        <taxon>Magnoliopsida</taxon>
        <taxon>eudicotyledons</taxon>
        <taxon>Gunneridae</taxon>
        <taxon>Pentapetalae</taxon>
        <taxon>rosids</taxon>
        <taxon>fabids</taxon>
        <taxon>Cucurbitales</taxon>
        <taxon>Cucurbitaceae</taxon>
        <taxon>Benincaseae</taxon>
        <taxon>Cucumis</taxon>
    </lineage>
</organism>
<reference evidence="15 16" key="1">
    <citation type="journal article" date="2009" name="Nat. Genet.">
        <title>The genome of the cucumber, Cucumis sativus L.</title>
        <authorList>
            <person name="Huang S."/>
            <person name="Li R."/>
            <person name="Zhang Z."/>
            <person name="Li L."/>
            <person name="Gu X."/>
            <person name="Fan W."/>
            <person name="Lucas W.J."/>
            <person name="Wang X."/>
            <person name="Xie B."/>
            <person name="Ni P."/>
            <person name="Ren Y."/>
            <person name="Zhu H."/>
            <person name="Li J."/>
            <person name="Lin K."/>
            <person name="Jin W."/>
            <person name="Fei Z."/>
            <person name="Li G."/>
            <person name="Staub J."/>
            <person name="Kilian A."/>
            <person name="van der Vossen E.A."/>
            <person name="Wu Y."/>
            <person name="Guo J."/>
            <person name="He J."/>
            <person name="Jia Z."/>
            <person name="Ren Y."/>
            <person name="Tian G."/>
            <person name="Lu Y."/>
            <person name="Ruan J."/>
            <person name="Qian W."/>
            <person name="Wang M."/>
            <person name="Huang Q."/>
            <person name="Li B."/>
            <person name="Xuan Z."/>
            <person name="Cao J."/>
            <person name="Asan"/>
            <person name="Wu Z."/>
            <person name="Zhang J."/>
            <person name="Cai Q."/>
            <person name="Bai Y."/>
            <person name="Zhao B."/>
            <person name="Han Y."/>
            <person name="Li Y."/>
            <person name="Li X."/>
            <person name="Wang S."/>
            <person name="Shi Q."/>
            <person name="Liu S."/>
            <person name="Cho W.K."/>
            <person name="Kim J.Y."/>
            <person name="Xu Y."/>
            <person name="Heller-Uszynska K."/>
            <person name="Miao H."/>
            <person name="Cheng Z."/>
            <person name="Zhang S."/>
            <person name="Wu J."/>
            <person name="Yang Y."/>
            <person name="Kang H."/>
            <person name="Li M."/>
            <person name="Liang H."/>
            <person name="Ren X."/>
            <person name="Shi Z."/>
            <person name="Wen M."/>
            <person name="Jian M."/>
            <person name="Yang H."/>
            <person name="Zhang G."/>
            <person name="Yang Z."/>
            <person name="Chen R."/>
            <person name="Liu S."/>
            <person name="Li J."/>
            <person name="Ma L."/>
            <person name="Liu H."/>
            <person name="Zhou Y."/>
            <person name="Zhao J."/>
            <person name="Fang X."/>
            <person name="Li G."/>
            <person name="Fang L."/>
            <person name="Li Y."/>
            <person name="Liu D."/>
            <person name="Zheng H."/>
            <person name="Zhang Y."/>
            <person name="Qin N."/>
            <person name="Li Z."/>
            <person name="Yang G."/>
            <person name="Yang S."/>
            <person name="Bolund L."/>
            <person name="Kristiansen K."/>
            <person name="Zheng H."/>
            <person name="Li S."/>
            <person name="Zhang X."/>
            <person name="Yang H."/>
            <person name="Wang J."/>
            <person name="Sun R."/>
            <person name="Zhang B."/>
            <person name="Jiang S."/>
            <person name="Wang J."/>
            <person name="Du Y."/>
            <person name="Li S."/>
        </authorList>
    </citation>
    <scope>NUCLEOTIDE SEQUENCE [LARGE SCALE GENOMIC DNA]</scope>
    <source>
        <strain evidence="16">cv. 9930</strain>
    </source>
</reference>
<evidence type="ECO:0000256" key="3">
    <source>
        <dbReference type="ARBA" id="ARBA00010617"/>
    </source>
</evidence>
<dbReference type="EMBL" id="CM002924">
    <property type="protein sequence ID" value="KGN59917.1"/>
    <property type="molecule type" value="Genomic_DNA"/>
</dbReference>
<evidence type="ECO:0008006" key="17">
    <source>
        <dbReference type="Google" id="ProtNLM"/>
    </source>
</evidence>
<evidence type="ECO:0000256" key="2">
    <source>
        <dbReference type="ARBA" id="ARBA00004370"/>
    </source>
</evidence>
<evidence type="ECO:0000313" key="15">
    <source>
        <dbReference type="EMBL" id="KGN59917.1"/>
    </source>
</evidence>
<evidence type="ECO:0000256" key="8">
    <source>
        <dbReference type="ARBA" id="ARBA00023002"/>
    </source>
</evidence>
<dbReference type="Proteomes" id="UP000029981">
    <property type="component" value="Chromosome 3"/>
</dbReference>
<reference evidence="15 16" key="3">
    <citation type="journal article" date="2010" name="BMC Genomics">
        <title>Transcriptome sequencing and comparative analysis of cucumber flowers with different sex types.</title>
        <authorList>
            <person name="Guo S."/>
            <person name="Zheng Y."/>
            <person name="Joung J.G."/>
            <person name="Liu S."/>
            <person name="Zhang Z."/>
            <person name="Crasta O.R."/>
            <person name="Sobral B.W."/>
            <person name="Xu Y."/>
            <person name="Huang S."/>
            <person name="Fei Z."/>
        </authorList>
    </citation>
    <scope>NUCLEOTIDE SEQUENCE [LARGE SCALE GENOMIC DNA]</scope>
    <source>
        <strain evidence="16">cv. 9930</strain>
    </source>
</reference>
<dbReference type="FunFam" id="1.10.630.10:FF:000026">
    <property type="entry name" value="Cytochrome P450 82C4"/>
    <property type="match status" value="1"/>
</dbReference>
<feature type="transmembrane region" description="Helical" evidence="14">
    <location>
        <begin position="14"/>
        <end position="36"/>
    </location>
</feature>
<dbReference type="Pfam" id="PF00067">
    <property type="entry name" value="p450"/>
    <property type="match status" value="1"/>
</dbReference>
<keyword evidence="4 12" id="KW-0349">Heme</keyword>
<dbReference type="PROSITE" id="PS00086">
    <property type="entry name" value="CYTOCHROME_P450"/>
    <property type="match status" value="1"/>
</dbReference>
<protein>
    <recommendedName>
        <fullName evidence="17">Cytochrome P450</fullName>
    </recommendedName>
</protein>
<comment type="similarity">
    <text evidence="3 13">Belongs to the cytochrome P450 family.</text>
</comment>
<dbReference type="InterPro" id="IPR002401">
    <property type="entry name" value="Cyt_P450_E_grp-I"/>
</dbReference>
<feature type="binding site" description="axial binding residue" evidence="12">
    <location>
        <position position="468"/>
    </location>
    <ligand>
        <name>heme</name>
        <dbReference type="ChEBI" id="CHEBI:30413"/>
    </ligand>
    <ligandPart>
        <name>Fe</name>
        <dbReference type="ChEBI" id="CHEBI:18248"/>
    </ligandPart>
</feature>
<keyword evidence="5 14" id="KW-0812">Transmembrane</keyword>
<dbReference type="AlphaFoldDB" id="A0A0A0LGG2"/>
<dbReference type="Gramene" id="KGN59917">
    <property type="protein sequence ID" value="KGN59917"/>
    <property type="gene ID" value="Csa_3G853150"/>
</dbReference>
<dbReference type="GO" id="GO:0016020">
    <property type="term" value="C:membrane"/>
    <property type="evidence" value="ECO:0007669"/>
    <property type="project" value="UniProtKB-SubCell"/>
</dbReference>
<dbReference type="InterPro" id="IPR036396">
    <property type="entry name" value="Cyt_P450_sf"/>
</dbReference>
<dbReference type="PRINTS" id="PR00385">
    <property type="entry name" value="P450"/>
</dbReference>
<keyword evidence="6 12" id="KW-0479">Metal-binding</keyword>
<evidence type="ECO:0000256" key="6">
    <source>
        <dbReference type="ARBA" id="ARBA00022723"/>
    </source>
</evidence>